<evidence type="ECO:0000313" key="2">
    <source>
        <dbReference type="Proteomes" id="UP000001261"/>
    </source>
</evidence>
<sequence>MDSVENMEQWLQCLDDMPTPSQLPHYDIDLSPRTMDAILSELSTQYPPQLQAESTLNLTESGPSIPSGDHLLQLQEKIDELQKDFSEEVRVTQLRADADN</sequence>
<keyword evidence="2" id="KW-1185">Reference proteome</keyword>
<dbReference type="KEGG" id="cim:CIMG_08727"/>
<dbReference type="InParanoid" id="A0A0E1RX27"/>
<protein>
    <submittedName>
        <fullName evidence="1">Uncharacterized protein</fullName>
    </submittedName>
</protein>
<dbReference type="RefSeq" id="XP_001241564.1">
    <property type="nucleotide sequence ID" value="XM_001241563.1"/>
</dbReference>
<organism evidence="1 2">
    <name type="scientific">Coccidioides immitis (strain RS)</name>
    <name type="common">Valley fever fungus</name>
    <dbReference type="NCBI Taxonomy" id="246410"/>
    <lineage>
        <taxon>Eukaryota</taxon>
        <taxon>Fungi</taxon>
        <taxon>Dikarya</taxon>
        <taxon>Ascomycota</taxon>
        <taxon>Pezizomycotina</taxon>
        <taxon>Eurotiomycetes</taxon>
        <taxon>Eurotiomycetidae</taxon>
        <taxon>Onygenales</taxon>
        <taxon>Onygenaceae</taxon>
        <taxon>Coccidioides</taxon>
    </lineage>
</organism>
<dbReference type="Proteomes" id="UP000001261">
    <property type="component" value="Unassembled WGS sequence"/>
</dbReference>
<proteinExistence type="predicted"/>
<reference evidence="2" key="2">
    <citation type="journal article" date="2010" name="Genome Res.">
        <title>Population genomic sequencing of Coccidioides fungi reveals recent hybridization and transposon control.</title>
        <authorList>
            <person name="Neafsey D.E."/>
            <person name="Barker B.M."/>
            <person name="Sharpton T.J."/>
            <person name="Stajich J.E."/>
            <person name="Park D.J."/>
            <person name="Whiston E."/>
            <person name="Hung C.-Y."/>
            <person name="McMahan C."/>
            <person name="White J."/>
            <person name="Sykes S."/>
            <person name="Heiman D."/>
            <person name="Young S."/>
            <person name="Zeng Q."/>
            <person name="Abouelleil A."/>
            <person name="Aftuck L."/>
            <person name="Bessette D."/>
            <person name="Brown A."/>
            <person name="FitzGerald M."/>
            <person name="Lui A."/>
            <person name="Macdonald J.P."/>
            <person name="Priest M."/>
            <person name="Orbach M.J."/>
            <person name="Galgiani J.N."/>
            <person name="Kirkland T.N."/>
            <person name="Cole G.T."/>
            <person name="Birren B.W."/>
            <person name="Henn M.R."/>
            <person name="Taylor J.W."/>
            <person name="Rounsley S.D."/>
        </authorList>
    </citation>
    <scope>GENOME REANNOTATION</scope>
    <source>
        <strain evidence="2">RS</strain>
    </source>
</reference>
<evidence type="ECO:0000313" key="1">
    <source>
        <dbReference type="EMBL" id="EAS29981.1"/>
    </source>
</evidence>
<dbReference type="EMBL" id="GG704913">
    <property type="protein sequence ID" value="EAS29981.1"/>
    <property type="molecule type" value="Genomic_DNA"/>
</dbReference>
<dbReference type="GeneID" id="4559611"/>
<accession>A0A0E1RX27</accession>
<name>A0A0E1RX27_COCIM</name>
<dbReference type="AlphaFoldDB" id="A0A0E1RX27"/>
<reference evidence="2" key="1">
    <citation type="journal article" date="2009" name="Genome Res.">
        <title>Comparative genomic analyses of the human fungal pathogens Coccidioides and their relatives.</title>
        <authorList>
            <person name="Sharpton T.J."/>
            <person name="Stajich J.E."/>
            <person name="Rounsley S.D."/>
            <person name="Gardner M.J."/>
            <person name="Wortman J.R."/>
            <person name="Jordar V.S."/>
            <person name="Maiti R."/>
            <person name="Kodira C.D."/>
            <person name="Neafsey D.E."/>
            <person name="Zeng Q."/>
            <person name="Hung C.-Y."/>
            <person name="McMahan C."/>
            <person name="Muszewska A."/>
            <person name="Grynberg M."/>
            <person name="Mandel M.A."/>
            <person name="Kellner E.M."/>
            <person name="Barker B.M."/>
            <person name="Galgiani J.N."/>
            <person name="Orbach M.J."/>
            <person name="Kirkland T.N."/>
            <person name="Cole G.T."/>
            <person name="Henn M.R."/>
            <person name="Birren B.W."/>
            <person name="Taylor J.W."/>
        </authorList>
    </citation>
    <scope>NUCLEOTIDE SEQUENCE [LARGE SCALE GENOMIC DNA]</scope>
    <source>
        <strain evidence="2">RS</strain>
    </source>
</reference>
<gene>
    <name evidence="1" type="ORF">CIMG_08727</name>
</gene>
<dbReference type="VEuPathDB" id="FungiDB:CIMG_08727"/>